<dbReference type="RefSeq" id="WP_129390746.1">
    <property type="nucleotide sequence ID" value="NZ_CP035494.1"/>
</dbReference>
<keyword evidence="2" id="KW-0808">Transferase</keyword>
<feature type="domain" description="Aminoglycoside phosphotransferase" evidence="1">
    <location>
        <begin position="36"/>
        <end position="260"/>
    </location>
</feature>
<dbReference type="Proteomes" id="UP000293995">
    <property type="component" value="Chromosome"/>
</dbReference>
<evidence type="ECO:0000313" key="2">
    <source>
        <dbReference type="EMBL" id="QAY60736.1"/>
    </source>
</evidence>
<dbReference type="KEGG" id="mprt:ET475_12580"/>
<proteinExistence type="predicted"/>
<protein>
    <submittedName>
        <fullName evidence="2">Phosphotransferase</fullName>
    </submittedName>
</protein>
<dbReference type="InterPro" id="IPR002575">
    <property type="entry name" value="Aminoglycoside_PTrfase"/>
</dbReference>
<keyword evidence="3" id="KW-1185">Reference proteome</keyword>
<dbReference type="AlphaFoldDB" id="A0A4P6EFV5"/>
<evidence type="ECO:0000259" key="1">
    <source>
        <dbReference type="Pfam" id="PF01636"/>
    </source>
</evidence>
<dbReference type="Gene3D" id="3.90.1200.10">
    <property type="match status" value="1"/>
</dbReference>
<name>A0A4P6EFV5_9MICO</name>
<dbReference type="Pfam" id="PF01636">
    <property type="entry name" value="APH"/>
    <property type="match status" value="1"/>
</dbReference>
<dbReference type="SUPFAM" id="SSF56112">
    <property type="entry name" value="Protein kinase-like (PK-like)"/>
    <property type="match status" value="1"/>
</dbReference>
<dbReference type="PANTHER" id="PTHR21310:SF42">
    <property type="entry name" value="BIFUNCTIONAL AAC_APH"/>
    <property type="match status" value="1"/>
</dbReference>
<accession>A0A4P6EFV5</accession>
<dbReference type="GO" id="GO:0016740">
    <property type="term" value="F:transferase activity"/>
    <property type="evidence" value="ECO:0007669"/>
    <property type="project" value="UniProtKB-KW"/>
</dbReference>
<dbReference type="InterPro" id="IPR011009">
    <property type="entry name" value="Kinase-like_dom_sf"/>
</dbReference>
<evidence type="ECO:0000313" key="3">
    <source>
        <dbReference type="Proteomes" id="UP000293995"/>
    </source>
</evidence>
<dbReference type="PANTHER" id="PTHR21310">
    <property type="entry name" value="AMINOGLYCOSIDE PHOSPHOTRANSFERASE-RELATED-RELATED"/>
    <property type="match status" value="1"/>
</dbReference>
<sequence length="293" mass="31595">MARMPAAEIDVTGDLVARLLAAQHPDLADRPMVIGANGWDNVMVRLGDDLAVRVPRRAAAAALVEHEQLVLPRLARRLPVAVPVPVRVGRPTDFFPWSWSVVPWLAGEPAFRQPASARDGWAGDLADALVALHMPADADAPHNPVRGEPLAERADIVRARIDRADPTGRLRARYDADAAAPRHPGPPLWIHGDPHPFNMLADASGLRALIDFGDVTAGDPATDLATAWLTFTPHGRRAFVARYTERTGADAALWARARAWAARMTSSLLTASDDHAELAALGDFALGQVLGRR</sequence>
<dbReference type="OrthoDB" id="9797603at2"/>
<dbReference type="InterPro" id="IPR051678">
    <property type="entry name" value="AGP_Transferase"/>
</dbReference>
<dbReference type="Gene3D" id="3.30.200.20">
    <property type="entry name" value="Phosphorylase Kinase, domain 1"/>
    <property type="match status" value="1"/>
</dbReference>
<organism evidence="2 3">
    <name type="scientific">Microbacterium protaetiae</name>
    <dbReference type="NCBI Taxonomy" id="2509458"/>
    <lineage>
        <taxon>Bacteria</taxon>
        <taxon>Bacillati</taxon>
        <taxon>Actinomycetota</taxon>
        <taxon>Actinomycetes</taxon>
        <taxon>Micrococcales</taxon>
        <taxon>Microbacteriaceae</taxon>
        <taxon>Microbacterium</taxon>
    </lineage>
</organism>
<reference evidence="2 3" key="1">
    <citation type="submission" date="2019-01" db="EMBL/GenBank/DDBJ databases">
        <title>Genome sequencing of strain DFW100M-13.</title>
        <authorList>
            <person name="Heo J."/>
            <person name="Kim S.-J."/>
            <person name="Kim J.-S."/>
            <person name="Hong S.-B."/>
            <person name="Kwon S.-W."/>
        </authorList>
    </citation>
    <scope>NUCLEOTIDE SEQUENCE [LARGE SCALE GENOMIC DNA]</scope>
    <source>
        <strain evidence="2 3">DFW100M-13</strain>
    </source>
</reference>
<dbReference type="EMBL" id="CP035494">
    <property type="protein sequence ID" value="QAY60736.1"/>
    <property type="molecule type" value="Genomic_DNA"/>
</dbReference>
<gene>
    <name evidence="2" type="ORF">ET475_12580</name>
</gene>